<dbReference type="EMBL" id="JAAQHG020000008">
    <property type="protein sequence ID" value="KAL1588019.1"/>
    <property type="molecule type" value="Genomic_DNA"/>
</dbReference>
<dbReference type="CDD" id="cd12247">
    <property type="entry name" value="RRM2_U1A_like"/>
    <property type="match status" value="1"/>
</dbReference>
<dbReference type="GeneID" id="96004661"/>
<evidence type="ECO:0000256" key="6">
    <source>
        <dbReference type="ARBA" id="ARBA00022884"/>
    </source>
</evidence>
<keyword evidence="6 10" id="KW-0694">RNA-binding</keyword>
<keyword evidence="4" id="KW-0747">Spliceosome</keyword>
<dbReference type="Pfam" id="PF00076">
    <property type="entry name" value="RRM_1"/>
    <property type="match status" value="2"/>
</dbReference>
<keyword evidence="7" id="KW-0508">mRNA splicing</keyword>
<dbReference type="InterPro" id="IPR012677">
    <property type="entry name" value="Nucleotide-bd_a/b_plait_sf"/>
</dbReference>
<dbReference type="PANTHER" id="PTHR10501">
    <property type="entry name" value="U1 SMALL NUCLEAR RIBONUCLEOPROTEIN A/U2 SMALL NUCLEAR RIBONUCLEOPROTEIN B"/>
    <property type="match status" value="1"/>
</dbReference>
<evidence type="ECO:0000256" key="10">
    <source>
        <dbReference type="PROSITE-ProRule" id="PRU00176"/>
    </source>
</evidence>
<dbReference type="Gene3D" id="3.30.70.330">
    <property type="match status" value="2"/>
</dbReference>
<comment type="subcellular location">
    <subcellularLocation>
        <location evidence="1">Nucleus</location>
    </subcellularLocation>
</comment>
<evidence type="ECO:0000259" key="12">
    <source>
        <dbReference type="PROSITE" id="PS50102"/>
    </source>
</evidence>
<dbReference type="Proteomes" id="UP000803884">
    <property type="component" value="Unassembled WGS sequence"/>
</dbReference>
<reference evidence="13 14" key="1">
    <citation type="journal article" date="2020" name="Microbiol. Resour. Announc.">
        <title>Draft Genome Sequence of a Cladosporium Species Isolated from the Mesophotic Ascidian Didemnum maculosum.</title>
        <authorList>
            <person name="Gioti A."/>
            <person name="Siaperas R."/>
            <person name="Nikolaivits E."/>
            <person name="Le Goff G."/>
            <person name="Ouazzani J."/>
            <person name="Kotoulas G."/>
            <person name="Topakas E."/>
        </authorList>
    </citation>
    <scope>NUCLEOTIDE SEQUENCE [LARGE SCALE GENOMIC DNA]</scope>
    <source>
        <strain evidence="13 14">TM138-S3</strain>
    </source>
</reference>
<dbReference type="InterPro" id="IPR035979">
    <property type="entry name" value="RBD_domain_sf"/>
</dbReference>
<evidence type="ECO:0000313" key="13">
    <source>
        <dbReference type="EMBL" id="KAL1588019.1"/>
    </source>
</evidence>
<keyword evidence="14" id="KW-1185">Reference proteome</keyword>
<dbReference type="GO" id="GO:0030532">
    <property type="term" value="C:small nuclear ribonucleoprotein complex"/>
    <property type="evidence" value="ECO:0007669"/>
    <property type="project" value="UniProtKB-ARBA"/>
</dbReference>
<feature type="domain" description="RRM" evidence="12">
    <location>
        <begin position="11"/>
        <end position="90"/>
    </location>
</feature>
<feature type="compositionally biased region" description="Low complexity" evidence="11">
    <location>
        <begin position="122"/>
        <end position="139"/>
    </location>
</feature>
<comment type="similarity">
    <text evidence="2">Belongs to the RRM U1 A/B'' family.</text>
</comment>
<evidence type="ECO:0000256" key="5">
    <source>
        <dbReference type="ARBA" id="ARBA00022737"/>
    </source>
</evidence>
<keyword evidence="5" id="KW-0677">Repeat</keyword>
<dbReference type="PROSITE" id="PS50102">
    <property type="entry name" value="RRM"/>
    <property type="match status" value="2"/>
</dbReference>
<evidence type="ECO:0000256" key="4">
    <source>
        <dbReference type="ARBA" id="ARBA00022728"/>
    </source>
</evidence>
<proteinExistence type="inferred from homology"/>
<accession>A0AB34KXY4</accession>
<dbReference type="RefSeq" id="XP_069231124.1">
    <property type="nucleotide sequence ID" value="XM_069371823.1"/>
</dbReference>
<dbReference type="GO" id="GO:0003723">
    <property type="term" value="F:RNA binding"/>
    <property type="evidence" value="ECO:0007669"/>
    <property type="project" value="UniProtKB-UniRule"/>
</dbReference>
<evidence type="ECO:0000256" key="8">
    <source>
        <dbReference type="ARBA" id="ARBA00023242"/>
    </source>
</evidence>
<sequence length="241" mass="26233">MADTEQVPPNATVYARNLDEKVKIPALIEALHELFDVFGTVVDIVAKKSLKRKGQAFIVYDNVESAQDAIEDLQSFDLFGKPMKLEFAKSRSDVTVQREDGEAGLETHKKHRIAEKERKQAQEAAAAAATAPAKRAPAENIAERPAKSAKPAAGAGGVIPDEFLPPNKTLFLRDLPEGYGQDALAVIFKRFPGFREIRTVPGRGNIAFAEYDDETGAIAAKEALSGIELSGQPISVTYQRQ</sequence>
<dbReference type="FunFam" id="3.30.70.330:FF:000029">
    <property type="entry name" value="U2 small nuclear ribonucleoprotein B"/>
    <property type="match status" value="1"/>
</dbReference>
<evidence type="ECO:0000256" key="2">
    <source>
        <dbReference type="ARBA" id="ARBA00007243"/>
    </source>
</evidence>
<dbReference type="GO" id="GO:0008380">
    <property type="term" value="P:RNA splicing"/>
    <property type="evidence" value="ECO:0007669"/>
    <property type="project" value="UniProtKB-KW"/>
</dbReference>
<evidence type="ECO:0000256" key="1">
    <source>
        <dbReference type="ARBA" id="ARBA00004123"/>
    </source>
</evidence>
<organism evidence="13 14">
    <name type="scientific">Cladosporium halotolerans</name>
    <dbReference type="NCBI Taxonomy" id="1052096"/>
    <lineage>
        <taxon>Eukaryota</taxon>
        <taxon>Fungi</taxon>
        <taxon>Dikarya</taxon>
        <taxon>Ascomycota</taxon>
        <taxon>Pezizomycotina</taxon>
        <taxon>Dothideomycetes</taxon>
        <taxon>Dothideomycetidae</taxon>
        <taxon>Cladosporiales</taxon>
        <taxon>Cladosporiaceae</taxon>
        <taxon>Cladosporium</taxon>
    </lineage>
</organism>
<protein>
    <recommendedName>
        <fullName evidence="12">RRM domain-containing protein</fullName>
    </recommendedName>
</protein>
<keyword evidence="9" id="KW-0687">Ribonucleoprotein</keyword>
<dbReference type="AlphaFoldDB" id="A0AB34KXY4"/>
<keyword evidence="8" id="KW-0539">Nucleus</keyword>
<dbReference type="FunFam" id="3.30.70.330:FF:000039">
    <property type="entry name" value="U1 small nuclear ribonucleoprotein A"/>
    <property type="match status" value="1"/>
</dbReference>
<evidence type="ECO:0000313" key="14">
    <source>
        <dbReference type="Proteomes" id="UP000803884"/>
    </source>
</evidence>
<dbReference type="SUPFAM" id="SSF54928">
    <property type="entry name" value="RNA-binding domain, RBD"/>
    <property type="match status" value="1"/>
</dbReference>
<keyword evidence="3" id="KW-0507">mRNA processing</keyword>
<feature type="compositionally biased region" description="Basic and acidic residues" evidence="11">
    <location>
        <begin position="91"/>
        <end position="107"/>
    </location>
</feature>
<evidence type="ECO:0000256" key="11">
    <source>
        <dbReference type="SAM" id="MobiDB-lite"/>
    </source>
</evidence>
<feature type="region of interest" description="Disordered" evidence="11">
    <location>
        <begin position="91"/>
        <end position="159"/>
    </location>
</feature>
<evidence type="ECO:0000256" key="7">
    <source>
        <dbReference type="ARBA" id="ARBA00023187"/>
    </source>
</evidence>
<dbReference type="GO" id="GO:0005681">
    <property type="term" value="C:spliceosomal complex"/>
    <property type="evidence" value="ECO:0007669"/>
    <property type="project" value="UniProtKB-KW"/>
</dbReference>
<name>A0AB34KXY4_9PEZI</name>
<evidence type="ECO:0000256" key="9">
    <source>
        <dbReference type="ARBA" id="ARBA00023274"/>
    </source>
</evidence>
<dbReference type="CDD" id="cd12246">
    <property type="entry name" value="RRM1_U1A_like"/>
    <property type="match status" value="1"/>
</dbReference>
<comment type="caution">
    <text evidence="13">The sequence shown here is derived from an EMBL/GenBank/DDBJ whole genome shotgun (WGS) entry which is preliminary data.</text>
</comment>
<evidence type="ECO:0000256" key="3">
    <source>
        <dbReference type="ARBA" id="ARBA00022664"/>
    </source>
</evidence>
<feature type="domain" description="RRM" evidence="12">
    <location>
        <begin position="168"/>
        <end position="241"/>
    </location>
</feature>
<dbReference type="InterPro" id="IPR000504">
    <property type="entry name" value="RRM_dom"/>
</dbReference>
<gene>
    <name evidence="13" type="ORF">WHR41_03217</name>
</gene>
<dbReference type="SMART" id="SM00360">
    <property type="entry name" value="RRM"/>
    <property type="match status" value="2"/>
</dbReference>
<dbReference type="GO" id="GO:0006397">
    <property type="term" value="P:mRNA processing"/>
    <property type="evidence" value="ECO:0007669"/>
    <property type="project" value="UniProtKB-KW"/>
</dbReference>